<evidence type="ECO:0000259" key="9">
    <source>
        <dbReference type="PROSITE" id="PS50928"/>
    </source>
</evidence>
<sequence length="295" mass="32415">MTETERARPEVIRAVPVRHPGRWVAAVIIVVLAAMLVNNLITNPNYNWPEQWKYFLSEPVLNGVRNTIWLTIAAMVGGVGLGIVLALMRLSANPLMRGAAWLYLWVFRGTPLYTQLLIWGNIGALFPQVGIGIPFGPEFATWPTNALYSAAVMAALGLILNEAAYMAEIIRAGILSVDPGQQEASQALGMTRMQTMRRIVLPQAMRVIVPPTGNEAISMLKNTSLVVAIPYLELTFTAQTIYATTYQVIPMLIMACIWYLILSSIMMVGQYYLERYFAKGSLPGGGRVRNVGGAA</sequence>
<keyword evidence="3" id="KW-1003">Cell membrane</keyword>
<dbReference type="InterPro" id="IPR035906">
    <property type="entry name" value="MetI-like_sf"/>
</dbReference>
<comment type="subcellular location">
    <subcellularLocation>
        <location evidence="1 8">Cell membrane</location>
        <topology evidence="1 8">Multi-pass membrane protein</topology>
    </subcellularLocation>
</comment>
<reference evidence="11" key="1">
    <citation type="journal article" date="2019" name="Int. J. Syst. Evol. Microbiol.">
        <title>The Global Catalogue of Microorganisms (GCM) 10K type strain sequencing project: providing services to taxonomists for standard genome sequencing and annotation.</title>
        <authorList>
            <consortium name="The Broad Institute Genomics Platform"/>
            <consortium name="The Broad Institute Genome Sequencing Center for Infectious Disease"/>
            <person name="Wu L."/>
            <person name="Ma J."/>
        </authorList>
    </citation>
    <scope>NUCLEOTIDE SEQUENCE [LARGE SCALE GENOMIC DNA]</scope>
    <source>
        <strain evidence="11">ICMP 6774ER</strain>
    </source>
</reference>
<dbReference type="InterPro" id="IPR043429">
    <property type="entry name" value="ArtM/GltK/GlnP/TcyL/YhdX-like"/>
</dbReference>
<dbReference type="RefSeq" id="WP_379579120.1">
    <property type="nucleotide sequence ID" value="NZ_JBHUFV010000061.1"/>
</dbReference>
<evidence type="ECO:0000313" key="11">
    <source>
        <dbReference type="Proteomes" id="UP001597368"/>
    </source>
</evidence>
<feature type="transmembrane region" description="Helical" evidence="8">
    <location>
        <begin position="21"/>
        <end position="41"/>
    </location>
</feature>
<dbReference type="CDD" id="cd06261">
    <property type="entry name" value="TM_PBP2"/>
    <property type="match status" value="1"/>
</dbReference>
<dbReference type="Pfam" id="PF00528">
    <property type="entry name" value="BPD_transp_1"/>
    <property type="match status" value="1"/>
</dbReference>
<feature type="domain" description="ABC transmembrane type-1" evidence="9">
    <location>
        <begin position="64"/>
        <end position="270"/>
    </location>
</feature>
<name>A0ABW4T960_9ACTN</name>
<feature type="transmembrane region" description="Helical" evidence="8">
    <location>
        <begin position="146"/>
        <end position="165"/>
    </location>
</feature>
<dbReference type="InterPro" id="IPR010065">
    <property type="entry name" value="AA_ABC_transptr_permease_3TM"/>
</dbReference>
<proteinExistence type="inferred from homology"/>
<evidence type="ECO:0000256" key="2">
    <source>
        <dbReference type="ARBA" id="ARBA00022448"/>
    </source>
</evidence>
<dbReference type="Proteomes" id="UP001597368">
    <property type="component" value="Unassembled WGS sequence"/>
</dbReference>
<keyword evidence="11" id="KW-1185">Reference proteome</keyword>
<dbReference type="EMBL" id="JBHUFV010000061">
    <property type="protein sequence ID" value="MFD1937699.1"/>
    <property type="molecule type" value="Genomic_DNA"/>
</dbReference>
<protein>
    <submittedName>
        <fullName evidence="10">Amino acid ABC transporter permease</fullName>
    </submittedName>
</protein>
<evidence type="ECO:0000256" key="3">
    <source>
        <dbReference type="ARBA" id="ARBA00022475"/>
    </source>
</evidence>
<evidence type="ECO:0000256" key="7">
    <source>
        <dbReference type="ARBA" id="ARBA00023136"/>
    </source>
</evidence>
<dbReference type="Gene3D" id="1.10.3720.10">
    <property type="entry name" value="MetI-like"/>
    <property type="match status" value="1"/>
</dbReference>
<keyword evidence="7 8" id="KW-0472">Membrane</keyword>
<dbReference type="PANTHER" id="PTHR30614">
    <property type="entry name" value="MEMBRANE COMPONENT OF AMINO ACID ABC TRANSPORTER"/>
    <property type="match status" value="1"/>
</dbReference>
<feature type="transmembrane region" description="Helical" evidence="8">
    <location>
        <begin position="248"/>
        <end position="273"/>
    </location>
</feature>
<evidence type="ECO:0000313" key="10">
    <source>
        <dbReference type="EMBL" id="MFD1937699.1"/>
    </source>
</evidence>
<dbReference type="InterPro" id="IPR000515">
    <property type="entry name" value="MetI-like"/>
</dbReference>
<evidence type="ECO:0000256" key="4">
    <source>
        <dbReference type="ARBA" id="ARBA00022692"/>
    </source>
</evidence>
<comment type="similarity">
    <text evidence="8">Belongs to the binding-protein-dependent transport system permease family.</text>
</comment>
<keyword evidence="2 8" id="KW-0813">Transport</keyword>
<keyword evidence="4 8" id="KW-0812">Transmembrane</keyword>
<keyword evidence="5" id="KW-0029">Amino-acid transport</keyword>
<evidence type="ECO:0000256" key="6">
    <source>
        <dbReference type="ARBA" id="ARBA00022989"/>
    </source>
</evidence>
<organism evidence="10 11">
    <name type="scientific">Nonomuraea mangrovi</name>
    <dbReference type="NCBI Taxonomy" id="2316207"/>
    <lineage>
        <taxon>Bacteria</taxon>
        <taxon>Bacillati</taxon>
        <taxon>Actinomycetota</taxon>
        <taxon>Actinomycetes</taxon>
        <taxon>Streptosporangiales</taxon>
        <taxon>Streptosporangiaceae</taxon>
        <taxon>Nonomuraea</taxon>
    </lineage>
</organism>
<comment type="caution">
    <text evidence="10">The sequence shown here is derived from an EMBL/GenBank/DDBJ whole genome shotgun (WGS) entry which is preliminary data.</text>
</comment>
<keyword evidence="6 8" id="KW-1133">Transmembrane helix</keyword>
<dbReference type="PROSITE" id="PS50928">
    <property type="entry name" value="ABC_TM1"/>
    <property type="match status" value="1"/>
</dbReference>
<evidence type="ECO:0000256" key="1">
    <source>
        <dbReference type="ARBA" id="ARBA00004651"/>
    </source>
</evidence>
<dbReference type="NCBIfam" id="TIGR01726">
    <property type="entry name" value="HEQRo_perm_3TM"/>
    <property type="match status" value="1"/>
</dbReference>
<dbReference type="PANTHER" id="PTHR30614:SF0">
    <property type="entry name" value="L-CYSTINE TRANSPORT SYSTEM PERMEASE PROTEIN TCYL"/>
    <property type="match status" value="1"/>
</dbReference>
<feature type="transmembrane region" description="Helical" evidence="8">
    <location>
        <begin position="68"/>
        <end position="88"/>
    </location>
</feature>
<feature type="transmembrane region" description="Helical" evidence="8">
    <location>
        <begin position="100"/>
        <end position="126"/>
    </location>
</feature>
<evidence type="ECO:0000256" key="8">
    <source>
        <dbReference type="RuleBase" id="RU363032"/>
    </source>
</evidence>
<dbReference type="SUPFAM" id="SSF161098">
    <property type="entry name" value="MetI-like"/>
    <property type="match status" value="1"/>
</dbReference>
<evidence type="ECO:0000256" key="5">
    <source>
        <dbReference type="ARBA" id="ARBA00022970"/>
    </source>
</evidence>
<accession>A0ABW4T960</accession>
<gene>
    <name evidence="10" type="ORF">ACFSKW_40145</name>
</gene>